<feature type="transmembrane region" description="Helical" evidence="9">
    <location>
        <begin position="324"/>
        <end position="345"/>
    </location>
</feature>
<keyword evidence="6 9" id="KW-0812">Transmembrane</keyword>
<evidence type="ECO:0000256" key="3">
    <source>
        <dbReference type="ARBA" id="ARBA00006366"/>
    </source>
</evidence>
<proteinExistence type="inferred from homology"/>
<gene>
    <name evidence="11" type="primary">LOC100377454</name>
</gene>
<comment type="subcellular location">
    <subcellularLocation>
        <location evidence="2 9">Cell membrane</location>
        <topology evidence="2 9">Multi-pass membrane protein</topology>
    </subcellularLocation>
</comment>
<feature type="transmembrane region" description="Helical" evidence="9">
    <location>
        <begin position="201"/>
        <end position="223"/>
    </location>
</feature>
<sequence>MGEKTTSIIIGTLVCLLGMASWIDINGLWVQFPLMVHFLPEGWNLASYVVIISQVANIGPLIFVLLSKFTKYHLEVPTNYLIIGIGAISCLMLAFFWDRTSYVNGVEHSTALFTLSFLLTLVDCTSSVSFLAFMYVFPMRYMTPYFIGEGLSGFVPALVGLMQGEGGNPECRNSSVLNETSNITTYELSYYKPPPRFSIDAFFFFLAAMLLCSFVAFAMLNNLPMCKREQAMKVDTDKNVQLIDRKFADKGDQVIGDSDYFDQSTQTIELDFEESASSKSKTKSSLTKCDWVYMLLLEAWVNAIMNTVMTSIQTYSTLPYGNVAYHLAVTLGLMANPTACVFVHFLPTRNNILIGFITFLGSCIGAYIMWTALGSPYPVLCGSIWGEVLVVLAWIFMVGLLTYVKVMIGVICRDNGRKALMWCGAAMQAGSLIGSIVIFPLVNVLYLFTPNDPCGDTCWN</sequence>
<evidence type="ECO:0000256" key="4">
    <source>
        <dbReference type="ARBA" id="ARBA00022448"/>
    </source>
</evidence>
<dbReference type="PANTHER" id="PTHR12929">
    <property type="entry name" value="SOLUTE CARRIER FAMILY 52"/>
    <property type="match status" value="1"/>
</dbReference>
<keyword evidence="7 9" id="KW-1133">Transmembrane helix</keyword>
<evidence type="ECO:0000313" key="11">
    <source>
        <dbReference type="RefSeq" id="XP_006811809.1"/>
    </source>
</evidence>
<name>A0ABM0LVL8_SACKO</name>
<evidence type="ECO:0000256" key="9">
    <source>
        <dbReference type="RuleBase" id="RU368035"/>
    </source>
</evidence>
<protein>
    <recommendedName>
        <fullName evidence="9">Riboflavin transporter</fullName>
    </recommendedName>
</protein>
<feature type="transmembrane region" description="Helical" evidence="9">
    <location>
        <begin position="352"/>
        <end position="372"/>
    </location>
</feature>
<feature type="transmembrane region" description="Helical" evidence="9">
    <location>
        <begin position="420"/>
        <end position="442"/>
    </location>
</feature>
<organism evidence="10 11">
    <name type="scientific">Saccoglossus kowalevskii</name>
    <name type="common">Acorn worm</name>
    <dbReference type="NCBI Taxonomy" id="10224"/>
    <lineage>
        <taxon>Eukaryota</taxon>
        <taxon>Metazoa</taxon>
        <taxon>Hemichordata</taxon>
        <taxon>Enteropneusta</taxon>
        <taxon>Harrimaniidae</taxon>
        <taxon>Saccoglossus</taxon>
    </lineage>
</organism>
<feature type="transmembrane region" description="Helical" evidence="9">
    <location>
        <begin position="7"/>
        <end position="25"/>
    </location>
</feature>
<evidence type="ECO:0000256" key="2">
    <source>
        <dbReference type="ARBA" id="ARBA00004651"/>
    </source>
</evidence>
<keyword evidence="8 9" id="KW-0472">Membrane</keyword>
<accession>A0ABM0LVL8</accession>
<dbReference type="PANTHER" id="PTHR12929:SF10">
    <property type="entry name" value="RIBOFLAVIN TRANSPORTER"/>
    <property type="match status" value="1"/>
</dbReference>
<evidence type="ECO:0000256" key="6">
    <source>
        <dbReference type="ARBA" id="ARBA00022692"/>
    </source>
</evidence>
<comment type="similarity">
    <text evidence="3 9">Belongs to the riboflavin transporter family.</text>
</comment>
<dbReference type="GeneID" id="100377454"/>
<reference evidence="11" key="1">
    <citation type="submission" date="2025-08" db="UniProtKB">
        <authorList>
            <consortium name="RefSeq"/>
        </authorList>
    </citation>
    <scope>IDENTIFICATION</scope>
    <source>
        <tissue evidence="11">Testes</tissue>
    </source>
</reference>
<evidence type="ECO:0000256" key="7">
    <source>
        <dbReference type="ARBA" id="ARBA00022989"/>
    </source>
</evidence>
<comment type="catalytic activity">
    <reaction evidence="1 9">
        <text>riboflavin(in) = riboflavin(out)</text>
        <dbReference type="Rhea" id="RHEA:35015"/>
        <dbReference type="ChEBI" id="CHEBI:57986"/>
    </reaction>
</comment>
<dbReference type="Proteomes" id="UP000694865">
    <property type="component" value="Unplaced"/>
</dbReference>
<dbReference type="RefSeq" id="XP_006811809.1">
    <property type="nucleotide sequence ID" value="XM_006811746.1"/>
</dbReference>
<feature type="transmembrane region" description="Helical" evidence="9">
    <location>
        <begin position="144"/>
        <end position="162"/>
    </location>
</feature>
<evidence type="ECO:0000313" key="10">
    <source>
        <dbReference type="Proteomes" id="UP000694865"/>
    </source>
</evidence>
<comment type="function">
    <text evidence="9">Plasma membrane transporter mediating the uptake by cells of the water soluble vitamin B2/riboflavin that plays a key role in biochemical oxidation-reduction reactions of the carbohydrate, lipid, and amino acid metabolism.</text>
</comment>
<feature type="transmembrane region" description="Helical" evidence="9">
    <location>
        <begin position="384"/>
        <end position="408"/>
    </location>
</feature>
<feature type="transmembrane region" description="Helical" evidence="9">
    <location>
        <begin position="78"/>
        <end position="97"/>
    </location>
</feature>
<dbReference type="Pfam" id="PF06237">
    <property type="entry name" value="SLC52_ribofla_tr"/>
    <property type="match status" value="1"/>
</dbReference>
<evidence type="ECO:0000256" key="8">
    <source>
        <dbReference type="ARBA" id="ARBA00023136"/>
    </source>
</evidence>
<feature type="transmembrane region" description="Helical" evidence="9">
    <location>
        <begin position="45"/>
        <end position="66"/>
    </location>
</feature>
<keyword evidence="4 9" id="KW-0813">Transport</keyword>
<dbReference type="InterPro" id="IPR009357">
    <property type="entry name" value="Riboflavin_transptr"/>
</dbReference>
<evidence type="ECO:0000256" key="5">
    <source>
        <dbReference type="ARBA" id="ARBA00022475"/>
    </source>
</evidence>
<keyword evidence="5 9" id="KW-1003">Cell membrane</keyword>
<feature type="transmembrane region" description="Helical" evidence="9">
    <location>
        <begin position="291"/>
        <end position="312"/>
    </location>
</feature>
<keyword evidence="10" id="KW-1185">Reference proteome</keyword>
<feature type="transmembrane region" description="Helical" evidence="9">
    <location>
        <begin position="117"/>
        <end position="137"/>
    </location>
</feature>
<evidence type="ECO:0000256" key="1">
    <source>
        <dbReference type="ARBA" id="ARBA00000215"/>
    </source>
</evidence>